<evidence type="ECO:0000313" key="2">
    <source>
        <dbReference type="EMBL" id="KAK4871592.1"/>
    </source>
</evidence>
<dbReference type="PANTHER" id="PTHR13621:SF2">
    <property type="entry name" value="PROLINE-RICH PROTEIN PRCC"/>
    <property type="match status" value="1"/>
</dbReference>
<dbReference type="Proteomes" id="UP001353858">
    <property type="component" value="Unassembled WGS sequence"/>
</dbReference>
<feature type="compositionally biased region" description="Acidic residues" evidence="1">
    <location>
        <begin position="8"/>
        <end position="18"/>
    </location>
</feature>
<feature type="compositionally biased region" description="Basic and acidic residues" evidence="1">
    <location>
        <begin position="75"/>
        <end position="85"/>
    </location>
</feature>
<protein>
    <recommendedName>
        <fullName evidence="4">Proline-rich protein PRCC</fullName>
    </recommendedName>
</protein>
<proteinExistence type="predicted"/>
<feature type="compositionally biased region" description="Basic residues" evidence="1">
    <location>
        <begin position="143"/>
        <end position="158"/>
    </location>
</feature>
<feature type="region of interest" description="Disordered" evidence="1">
    <location>
        <begin position="75"/>
        <end position="229"/>
    </location>
</feature>
<dbReference type="PANTHER" id="PTHR13621">
    <property type="entry name" value="PROLINE-RICH PROTEIN PRCC"/>
    <property type="match status" value="1"/>
</dbReference>
<accession>A0AAN7SAT5</accession>
<sequence>MALVAYEDSSEDEFDADEETQKNPELNGTCVLIKPNNNAQHNVNSTQNQNLFATLPQPIVAVEAEQVEEDDEFLHKKETPIEKPQKRIQINIPSLSSYSSDEDEKPPDRKNKKSVSGLFAVLPPPKLTPLSNTSFVPNIVQKKGNKRLPGKLPPKKQPTKVENRKRPATSSNPPNDCLSDSNDEEDIEIPETFDDETWMKVCGKKKKTEPKHSPEHSLMPETENTSVVSAPEVDQPYAGLDNKAFKELVGSSKRIPENIKFIDIHEDAIRPDKEVWLKSLTDPNFEAEAAVEENVDNTRKSKNHITALAQKALANDKELQMRWSENRFNRKQTQAKYGF</sequence>
<feature type="compositionally biased region" description="Acidic residues" evidence="1">
    <location>
        <begin position="181"/>
        <end position="196"/>
    </location>
</feature>
<dbReference type="Pfam" id="PF10253">
    <property type="entry name" value="PRCC"/>
    <property type="match status" value="1"/>
</dbReference>
<keyword evidence="3" id="KW-1185">Reference proteome</keyword>
<comment type="caution">
    <text evidence="2">The sequence shown here is derived from an EMBL/GenBank/DDBJ whole genome shotgun (WGS) entry which is preliminary data.</text>
</comment>
<name>A0AAN7SAT5_9COLE</name>
<dbReference type="InterPro" id="IPR018800">
    <property type="entry name" value="PRCC"/>
</dbReference>
<gene>
    <name evidence="2" type="ORF">RN001_015716</name>
</gene>
<evidence type="ECO:0008006" key="4">
    <source>
        <dbReference type="Google" id="ProtNLM"/>
    </source>
</evidence>
<dbReference type="GO" id="GO:0005634">
    <property type="term" value="C:nucleus"/>
    <property type="evidence" value="ECO:0007669"/>
    <property type="project" value="TreeGrafter"/>
</dbReference>
<organism evidence="2 3">
    <name type="scientific">Aquatica leii</name>
    <dbReference type="NCBI Taxonomy" id="1421715"/>
    <lineage>
        <taxon>Eukaryota</taxon>
        <taxon>Metazoa</taxon>
        <taxon>Ecdysozoa</taxon>
        <taxon>Arthropoda</taxon>
        <taxon>Hexapoda</taxon>
        <taxon>Insecta</taxon>
        <taxon>Pterygota</taxon>
        <taxon>Neoptera</taxon>
        <taxon>Endopterygota</taxon>
        <taxon>Coleoptera</taxon>
        <taxon>Polyphaga</taxon>
        <taxon>Elateriformia</taxon>
        <taxon>Elateroidea</taxon>
        <taxon>Lampyridae</taxon>
        <taxon>Luciolinae</taxon>
        <taxon>Aquatica</taxon>
    </lineage>
</organism>
<dbReference type="AlphaFoldDB" id="A0AAN7SAT5"/>
<feature type="region of interest" description="Disordered" evidence="1">
    <location>
        <begin position="1"/>
        <end position="26"/>
    </location>
</feature>
<reference evidence="3" key="1">
    <citation type="submission" date="2023-01" db="EMBL/GenBank/DDBJ databases">
        <title>Key to firefly adult light organ development and bioluminescence: homeobox transcription factors regulate luciferase expression and transportation to peroxisome.</title>
        <authorList>
            <person name="Fu X."/>
        </authorList>
    </citation>
    <scope>NUCLEOTIDE SEQUENCE [LARGE SCALE GENOMIC DNA]</scope>
</reference>
<evidence type="ECO:0000256" key="1">
    <source>
        <dbReference type="SAM" id="MobiDB-lite"/>
    </source>
</evidence>
<feature type="compositionally biased region" description="Polar residues" evidence="1">
    <location>
        <begin position="168"/>
        <end position="180"/>
    </location>
</feature>
<evidence type="ECO:0000313" key="3">
    <source>
        <dbReference type="Proteomes" id="UP001353858"/>
    </source>
</evidence>
<dbReference type="EMBL" id="JARPUR010000008">
    <property type="protein sequence ID" value="KAK4871592.1"/>
    <property type="molecule type" value="Genomic_DNA"/>
</dbReference>